<accession>A0A075G4H4</accession>
<protein>
    <submittedName>
        <fullName evidence="2">Uncharacterized protein</fullName>
    </submittedName>
</protein>
<feature type="coiled-coil region" evidence="1">
    <location>
        <begin position="37"/>
        <end position="64"/>
    </location>
</feature>
<sequence length="212" mass="24628">MTVYAELLQEYREKFDLEIFPLLVSNQLIHKNTGRVYHSFQKRIDRIELQKKSIENKISQLKEHMSDGNKFEDFDKSILFDLIAMFAQATLSYFEIYKSCLKFSLNFEKLGITKSNPGYNEMIDHLGDYKNDGVSVFHKAGLRTFFNVDLRNVLTNDSWWINNNFEFTYEEPDGTEISLSIGELHGELASINSVVLGFTENHQKNSDIESAE</sequence>
<reference evidence="2" key="1">
    <citation type="journal article" date="2014" name="Genome Biol. Evol.">
        <title>Pangenome evidence for extensive interdomain horizontal transfer affecting lineage core and shell genes in uncultured planktonic thaumarchaeota and euryarchaeota.</title>
        <authorList>
            <person name="Deschamps P."/>
            <person name="Zivanovic Y."/>
            <person name="Moreira D."/>
            <person name="Rodriguez-Valera F."/>
            <person name="Lopez-Garcia P."/>
        </authorList>
    </citation>
    <scope>NUCLEOTIDE SEQUENCE</scope>
</reference>
<evidence type="ECO:0000256" key="1">
    <source>
        <dbReference type="SAM" id="Coils"/>
    </source>
</evidence>
<evidence type="ECO:0000313" key="2">
    <source>
        <dbReference type="EMBL" id="AIE98488.1"/>
    </source>
</evidence>
<proteinExistence type="predicted"/>
<dbReference type="EMBL" id="KF900536">
    <property type="protein sequence ID" value="AIE98488.1"/>
    <property type="molecule type" value="Genomic_DNA"/>
</dbReference>
<keyword evidence="1" id="KW-0175">Coiled coil</keyword>
<name>A0A075G4H4_9ARCH</name>
<dbReference type="AlphaFoldDB" id="A0A075G4H4"/>
<organism evidence="2">
    <name type="scientific">uncultured marine thaumarchaeote KM3_05_H05</name>
    <dbReference type="NCBI Taxonomy" id="1455972"/>
    <lineage>
        <taxon>Archaea</taxon>
        <taxon>Nitrososphaerota</taxon>
        <taxon>environmental samples</taxon>
    </lineage>
</organism>